<protein>
    <recommendedName>
        <fullName evidence="3">Sigma-70, region 4</fullName>
    </recommendedName>
</protein>
<proteinExistence type="predicted"/>
<sequence>MVVLDYDKLRSANKDKERIYIVKSRLRNYGQDLAIKEAIEAKISMLEDSLSIGASWSSSDAVKGGGSKQEDKMVGVFDDVVSLRRTLMQIDLDTRAISFAIKGLSKEELFIVKNMWMTESKAEAMSFQEVADRLHYSKSTVRRMSDRALLYIYKRLYLIEGPDVDVR</sequence>
<evidence type="ECO:0000313" key="1">
    <source>
        <dbReference type="EMBL" id="EEI83512.1"/>
    </source>
</evidence>
<name>C2CFY4_9FIRM</name>
<dbReference type="HOGENOM" id="CLU_1607454_0_0_9"/>
<organism evidence="1 2">
    <name type="scientific">Anaerococcus tetradius ATCC 35098</name>
    <dbReference type="NCBI Taxonomy" id="525255"/>
    <lineage>
        <taxon>Bacteria</taxon>
        <taxon>Bacillati</taxon>
        <taxon>Bacillota</taxon>
        <taxon>Tissierellia</taxon>
        <taxon>Tissierellales</taxon>
        <taxon>Peptoniphilaceae</taxon>
        <taxon>Anaerococcus</taxon>
    </lineage>
</organism>
<accession>C2CFY4</accession>
<dbReference type="EMBL" id="ACGC01000014">
    <property type="protein sequence ID" value="EEI83512.1"/>
    <property type="molecule type" value="Genomic_DNA"/>
</dbReference>
<dbReference type="Proteomes" id="UP000003744">
    <property type="component" value="Unassembled WGS sequence"/>
</dbReference>
<dbReference type="SUPFAM" id="SSF88659">
    <property type="entry name" value="Sigma3 and sigma4 domains of RNA polymerase sigma factors"/>
    <property type="match status" value="1"/>
</dbReference>
<dbReference type="RefSeq" id="WP_004836095.1">
    <property type="nucleotide sequence ID" value="NZ_GG666295.1"/>
</dbReference>
<evidence type="ECO:0008006" key="3">
    <source>
        <dbReference type="Google" id="ProtNLM"/>
    </source>
</evidence>
<reference evidence="1 2" key="1">
    <citation type="submission" date="2009-01" db="EMBL/GenBank/DDBJ databases">
        <authorList>
            <person name="Qin X."/>
            <person name="Bachman B."/>
            <person name="Battles P."/>
            <person name="Bell A."/>
            <person name="Bess C."/>
            <person name="Bickham C."/>
            <person name="Chaboub L."/>
            <person name="Chen D."/>
            <person name="Coyle M."/>
            <person name="Deiros D.R."/>
            <person name="Dinh H."/>
            <person name="Forbes L."/>
            <person name="Fowler G."/>
            <person name="Francisco L."/>
            <person name="Fu Q."/>
            <person name="Gubbala S."/>
            <person name="Hale W."/>
            <person name="Han Y."/>
            <person name="Hemphill L."/>
            <person name="Highlander S.K."/>
            <person name="Hirani K."/>
            <person name="Hogues M."/>
            <person name="Jackson L."/>
            <person name="Jakkamsetti A."/>
            <person name="Javaid M."/>
            <person name="Jiang H."/>
            <person name="Korchina V."/>
            <person name="Kovar C."/>
            <person name="Lara F."/>
            <person name="Lee S."/>
            <person name="Mata R."/>
            <person name="Mathew T."/>
            <person name="Moen C."/>
            <person name="Morales K."/>
            <person name="Munidasa M."/>
            <person name="Nazareth L."/>
            <person name="Ngo R."/>
            <person name="Nguyen L."/>
            <person name="Okwuonu G."/>
            <person name="Ongeri F."/>
            <person name="Patil S."/>
            <person name="Petrosino J."/>
            <person name="Pham C."/>
            <person name="Pham P."/>
            <person name="Pu L.-L."/>
            <person name="Puazo M."/>
            <person name="Raj R."/>
            <person name="Reid J."/>
            <person name="Rouhana J."/>
            <person name="Saada N."/>
            <person name="Shang Y."/>
            <person name="Simmons D."/>
            <person name="Thornton R."/>
            <person name="Warren J."/>
            <person name="Weissenberger G."/>
            <person name="Zhang J."/>
            <person name="Zhang L."/>
            <person name="Zhou C."/>
            <person name="Zhu D."/>
            <person name="Muzny D."/>
            <person name="Worley K."/>
            <person name="Gibbs R."/>
        </authorList>
    </citation>
    <scope>NUCLEOTIDE SEQUENCE [LARGE SCALE GENOMIC DNA]</scope>
    <source>
        <strain evidence="1 2">ATCC 35098</strain>
    </source>
</reference>
<gene>
    <name evidence="1" type="ORF">HMPREF0077_0394</name>
</gene>
<dbReference type="InterPro" id="IPR013324">
    <property type="entry name" value="RNA_pol_sigma_r3/r4-like"/>
</dbReference>
<evidence type="ECO:0000313" key="2">
    <source>
        <dbReference type="Proteomes" id="UP000003744"/>
    </source>
</evidence>
<dbReference type="eggNOG" id="ENOG5030GIS">
    <property type="taxonomic scope" value="Bacteria"/>
</dbReference>
<dbReference type="AlphaFoldDB" id="C2CFY4"/>
<comment type="caution">
    <text evidence="1">The sequence shown here is derived from an EMBL/GenBank/DDBJ whole genome shotgun (WGS) entry which is preliminary data.</text>
</comment>